<feature type="compositionally biased region" description="Basic and acidic residues" evidence="1">
    <location>
        <begin position="186"/>
        <end position="207"/>
    </location>
</feature>
<sequence>MLAACKACGSNKCRPATEWAGTRRMDGGRDDDPIRQYRAFMHGSPSPSRARRDRTGSVFSERGEAERRAPGTETPACIASRWHVAVSSLSAPRRTPPTSYSTRRPRPSSRAHVMDAHARSPSARCRRLFLRRLWAAAPMPDAVPCGARHAPFGRLERDARGRVNRPVEWSRGWRVDFFSHPINRRDCSEQKERQGRTVSTNREEHKVQTGRTATQKRAKRGGTH</sequence>
<feature type="region of interest" description="Disordered" evidence="1">
    <location>
        <begin position="186"/>
        <end position="224"/>
    </location>
</feature>
<evidence type="ECO:0000313" key="2">
    <source>
        <dbReference type="EMBL" id="WVZ85671.1"/>
    </source>
</evidence>
<feature type="compositionally biased region" description="Basic residues" evidence="1">
    <location>
        <begin position="214"/>
        <end position="224"/>
    </location>
</feature>
<reference evidence="2 3" key="1">
    <citation type="submission" date="2024-02" db="EMBL/GenBank/DDBJ databases">
        <title>High-quality chromosome-scale genome assembly of Pensacola bahiagrass (Paspalum notatum Flugge var. saurae).</title>
        <authorList>
            <person name="Vega J.M."/>
            <person name="Podio M."/>
            <person name="Orjuela J."/>
            <person name="Siena L.A."/>
            <person name="Pessino S.C."/>
            <person name="Combes M.C."/>
            <person name="Mariac C."/>
            <person name="Albertini E."/>
            <person name="Pupilli F."/>
            <person name="Ortiz J.P.A."/>
            <person name="Leblanc O."/>
        </authorList>
    </citation>
    <scope>NUCLEOTIDE SEQUENCE [LARGE SCALE GENOMIC DNA]</scope>
    <source>
        <strain evidence="2">R1</strain>
        <tissue evidence="2">Leaf</tissue>
    </source>
</reference>
<name>A0AAQ3X5J8_PASNO</name>
<feature type="region of interest" description="Disordered" evidence="1">
    <location>
        <begin position="88"/>
        <end position="118"/>
    </location>
</feature>
<gene>
    <name evidence="2" type="ORF">U9M48_032566</name>
</gene>
<dbReference type="Proteomes" id="UP001341281">
    <property type="component" value="Chromosome 07"/>
</dbReference>
<keyword evidence="3" id="KW-1185">Reference proteome</keyword>
<dbReference type="AlphaFoldDB" id="A0AAQ3X5J8"/>
<feature type="compositionally biased region" description="Low complexity" evidence="1">
    <location>
        <begin position="90"/>
        <end position="102"/>
    </location>
</feature>
<dbReference type="EMBL" id="CP144751">
    <property type="protein sequence ID" value="WVZ85671.1"/>
    <property type="molecule type" value="Genomic_DNA"/>
</dbReference>
<proteinExistence type="predicted"/>
<evidence type="ECO:0000313" key="3">
    <source>
        <dbReference type="Proteomes" id="UP001341281"/>
    </source>
</evidence>
<accession>A0AAQ3X5J8</accession>
<protein>
    <submittedName>
        <fullName evidence="2">Uncharacterized protein</fullName>
    </submittedName>
</protein>
<organism evidence="2 3">
    <name type="scientific">Paspalum notatum var. saurae</name>
    <dbReference type="NCBI Taxonomy" id="547442"/>
    <lineage>
        <taxon>Eukaryota</taxon>
        <taxon>Viridiplantae</taxon>
        <taxon>Streptophyta</taxon>
        <taxon>Embryophyta</taxon>
        <taxon>Tracheophyta</taxon>
        <taxon>Spermatophyta</taxon>
        <taxon>Magnoliopsida</taxon>
        <taxon>Liliopsida</taxon>
        <taxon>Poales</taxon>
        <taxon>Poaceae</taxon>
        <taxon>PACMAD clade</taxon>
        <taxon>Panicoideae</taxon>
        <taxon>Andropogonodae</taxon>
        <taxon>Paspaleae</taxon>
        <taxon>Paspalinae</taxon>
        <taxon>Paspalum</taxon>
    </lineage>
</organism>
<feature type="compositionally biased region" description="Basic and acidic residues" evidence="1">
    <location>
        <begin position="61"/>
        <end position="70"/>
    </location>
</feature>
<feature type="region of interest" description="Disordered" evidence="1">
    <location>
        <begin position="40"/>
        <end position="73"/>
    </location>
</feature>
<evidence type="ECO:0000256" key="1">
    <source>
        <dbReference type="SAM" id="MobiDB-lite"/>
    </source>
</evidence>